<comment type="caution">
    <text evidence="10">The sequence shown here is derived from an EMBL/GenBank/DDBJ whole genome shotgun (WGS) entry which is preliminary data.</text>
</comment>
<dbReference type="EMBL" id="BAAAQB010000013">
    <property type="protein sequence ID" value="GAA2130803.1"/>
    <property type="molecule type" value="Genomic_DNA"/>
</dbReference>
<evidence type="ECO:0000256" key="2">
    <source>
        <dbReference type="ARBA" id="ARBA00005417"/>
    </source>
</evidence>
<gene>
    <name evidence="10" type="ORF">GCM10009825_12060</name>
</gene>
<keyword evidence="7" id="KW-0029">Amino-acid transport</keyword>
<keyword evidence="4" id="KW-1003">Cell membrane</keyword>
<keyword evidence="8" id="KW-0472">Membrane</keyword>
<dbReference type="Pfam" id="PF00005">
    <property type="entry name" value="ABC_tran"/>
    <property type="match status" value="1"/>
</dbReference>
<dbReference type="Proteomes" id="UP001500102">
    <property type="component" value="Unassembled WGS sequence"/>
</dbReference>
<proteinExistence type="inferred from homology"/>
<name>A0ABP5KHZ0_9MICC</name>
<protein>
    <submittedName>
        <fullName evidence="10">Amino acid ABC transporter ATP-binding protein</fullName>
    </submittedName>
</protein>
<comment type="subcellular location">
    <subcellularLocation>
        <location evidence="1">Cell membrane</location>
        <topology evidence="1">Peripheral membrane protein</topology>
    </subcellularLocation>
</comment>
<dbReference type="InterPro" id="IPR050086">
    <property type="entry name" value="MetN_ABC_transporter-like"/>
</dbReference>
<evidence type="ECO:0000256" key="1">
    <source>
        <dbReference type="ARBA" id="ARBA00004202"/>
    </source>
</evidence>
<keyword evidence="3" id="KW-0813">Transport</keyword>
<evidence type="ECO:0000313" key="11">
    <source>
        <dbReference type="Proteomes" id="UP001500102"/>
    </source>
</evidence>
<organism evidence="10 11">
    <name type="scientific">Arthrobacter humicola</name>
    <dbReference type="NCBI Taxonomy" id="409291"/>
    <lineage>
        <taxon>Bacteria</taxon>
        <taxon>Bacillati</taxon>
        <taxon>Actinomycetota</taxon>
        <taxon>Actinomycetes</taxon>
        <taxon>Micrococcales</taxon>
        <taxon>Micrococcaceae</taxon>
        <taxon>Arthrobacter</taxon>
    </lineage>
</organism>
<evidence type="ECO:0000256" key="3">
    <source>
        <dbReference type="ARBA" id="ARBA00022448"/>
    </source>
</evidence>
<dbReference type="SUPFAM" id="SSF52540">
    <property type="entry name" value="P-loop containing nucleoside triphosphate hydrolases"/>
    <property type="match status" value="1"/>
</dbReference>
<dbReference type="InterPro" id="IPR003439">
    <property type="entry name" value="ABC_transporter-like_ATP-bd"/>
</dbReference>
<dbReference type="PANTHER" id="PTHR43166:SF9">
    <property type="entry name" value="GLUTAMATE_ASPARTATE IMPORT ATP-BINDING PROTEIN GLTL"/>
    <property type="match status" value="1"/>
</dbReference>
<dbReference type="SMART" id="SM00382">
    <property type="entry name" value="AAA"/>
    <property type="match status" value="1"/>
</dbReference>
<accession>A0ABP5KHZ0</accession>
<evidence type="ECO:0000256" key="5">
    <source>
        <dbReference type="ARBA" id="ARBA00022741"/>
    </source>
</evidence>
<dbReference type="InterPro" id="IPR003593">
    <property type="entry name" value="AAA+_ATPase"/>
</dbReference>
<keyword evidence="5" id="KW-0547">Nucleotide-binding</keyword>
<evidence type="ECO:0000259" key="9">
    <source>
        <dbReference type="PROSITE" id="PS50893"/>
    </source>
</evidence>
<keyword evidence="6 10" id="KW-0067">ATP-binding</keyword>
<reference evidence="11" key="1">
    <citation type="journal article" date="2019" name="Int. J. Syst. Evol. Microbiol.">
        <title>The Global Catalogue of Microorganisms (GCM) 10K type strain sequencing project: providing services to taxonomists for standard genome sequencing and annotation.</title>
        <authorList>
            <consortium name="The Broad Institute Genomics Platform"/>
            <consortium name="The Broad Institute Genome Sequencing Center for Infectious Disease"/>
            <person name="Wu L."/>
            <person name="Ma J."/>
        </authorList>
    </citation>
    <scope>NUCLEOTIDE SEQUENCE [LARGE SCALE GENOMIC DNA]</scope>
    <source>
        <strain evidence="11">JCM 15921</strain>
    </source>
</reference>
<evidence type="ECO:0000256" key="7">
    <source>
        <dbReference type="ARBA" id="ARBA00022970"/>
    </source>
</evidence>
<sequence>MTQMPQPTEAPVWTPADPVLQVRNLHKSYQDQHVLRGVEFDIHQGQVKAVLGPSGSGKSTMLRLMALLEPANDGEILLRGRPLGVRERGATTVPLPERELAKERRDIGMVFQKFNLFPHLSACRNVMLGLTSVQSVPHKEAEERAMAMLERVGLSHRAGHYPSELSGGQQQRVAIARALVMNPSVLLFDEPTSALDPELVGEVLDVMEGLANDGMTMIVVTHEVRFARRVADQVTLFDSGVIVEQASPDEFFDNPQHQRTRKFLSHVH</sequence>
<dbReference type="PROSITE" id="PS00211">
    <property type="entry name" value="ABC_TRANSPORTER_1"/>
    <property type="match status" value="1"/>
</dbReference>
<evidence type="ECO:0000256" key="4">
    <source>
        <dbReference type="ARBA" id="ARBA00022475"/>
    </source>
</evidence>
<dbReference type="PROSITE" id="PS50893">
    <property type="entry name" value="ABC_TRANSPORTER_2"/>
    <property type="match status" value="1"/>
</dbReference>
<dbReference type="GO" id="GO:0005524">
    <property type="term" value="F:ATP binding"/>
    <property type="evidence" value="ECO:0007669"/>
    <property type="project" value="UniProtKB-KW"/>
</dbReference>
<dbReference type="InterPro" id="IPR027417">
    <property type="entry name" value="P-loop_NTPase"/>
</dbReference>
<evidence type="ECO:0000256" key="6">
    <source>
        <dbReference type="ARBA" id="ARBA00022840"/>
    </source>
</evidence>
<dbReference type="Gene3D" id="3.40.50.300">
    <property type="entry name" value="P-loop containing nucleotide triphosphate hydrolases"/>
    <property type="match status" value="1"/>
</dbReference>
<comment type="similarity">
    <text evidence="2">Belongs to the ABC transporter superfamily.</text>
</comment>
<evidence type="ECO:0000256" key="8">
    <source>
        <dbReference type="ARBA" id="ARBA00023136"/>
    </source>
</evidence>
<keyword evidence="11" id="KW-1185">Reference proteome</keyword>
<dbReference type="PANTHER" id="PTHR43166">
    <property type="entry name" value="AMINO ACID IMPORT ATP-BINDING PROTEIN"/>
    <property type="match status" value="1"/>
</dbReference>
<evidence type="ECO:0000313" key="10">
    <source>
        <dbReference type="EMBL" id="GAA2130803.1"/>
    </source>
</evidence>
<dbReference type="InterPro" id="IPR017871">
    <property type="entry name" value="ABC_transporter-like_CS"/>
</dbReference>
<dbReference type="RefSeq" id="WP_344363264.1">
    <property type="nucleotide sequence ID" value="NZ_BAAAQB010000013.1"/>
</dbReference>
<dbReference type="PIRSF" id="PIRSF039085">
    <property type="entry name" value="ABC_ATPase_HisP"/>
    <property type="match status" value="1"/>
</dbReference>
<dbReference type="CDD" id="cd03262">
    <property type="entry name" value="ABC_HisP_GlnQ"/>
    <property type="match status" value="1"/>
</dbReference>
<feature type="domain" description="ABC transporter" evidence="9">
    <location>
        <begin position="20"/>
        <end position="264"/>
    </location>
</feature>
<dbReference type="InterPro" id="IPR030679">
    <property type="entry name" value="ABC_ATPase_HisP-typ"/>
</dbReference>